<sequence>LGRALLWYTAGVSRAQDDAHCPYMPQLPPIVIAAIEIAVAPFLKFGSFVFAYWMRGCLSKFRKQCL</sequence>
<evidence type="ECO:0000313" key="2">
    <source>
        <dbReference type="WBParaSite" id="HNAJ_0000556301-mRNA-1"/>
    </source>
</evidence>
<keyword evidence="1" id="KW-0812">Transmembrane</keyword>
<evidence type="ECO:0000256" key="1">
    <source>
        <dbReference type="SAM" id="Phobius"/>
    </source>
</evidence>
<keyword evidence="1" id="KW-0472">Membrane</keyword>
<dbReference type="WBParaSite" id="HNAJ_0000556301-mRNA-1">
    <property type="protein sequence ID" value="HNAJ_0000556301-mRNA-1"/>
    <property type="gene ID" value="HNAJ_0000556301"/>
</dbReference>
<feature type="transmembrane region" description="Helical" evidence="1">
    <location>
        <begin position="30"/>
        <end position="53"/>
    </location>
</feature>
<dbReference type="AlphaFoldDB" id="A0A0R3TES4"/>
<accession>A0A0R3TES4</accession>
<name>A0A0R3TES4_RODNA</name>
<protein>
    <submittedName>
        <fullName evidence="2">DUF1467 family protein</fullName>
    </submittedName>
</protein>
<organism evidence="2">
    <name type="scientific">Rodentolepis nana</name>
    <name type="common">Dwarf tapeworm</name>
    <name type="synonym">Hymenolepis nana</name>
    <dbReference type="NCBI Taxonomy" id="102285"/>
    <lineage>
        <taxon>Eukaryota</taxon>
        <taxon>Metazoa</taxon>
        <taxon>Spiralia</taxon>
        <taxon>Lophotrochozoa</taxon>
        <taxon>Platyhelminthes</taxon>
        <taxon>Cestoda</taxon>
        <taxon>Eucestoda</taxon>
        <taxon>Cyclophyllidea</taxon>
        <taxon>Hymenolepididae</taxon>
        <taxon>Rodentolepis</taxon>
    </lineage>
</organism>
<keyword evidence="1" id="KW-1133">Transmembrane helix</keyword>
<proteinExistence type="predicted"/>
<reference evidence="2" key="1">
    <citation type="submission" date="2017-02" db="UniProtKB">
        <authorList>
            <consortium name="WormBaseParasite"/>
        </authorList>
    </citation>
    <scope>IDENTIFICATION</scope>
</reference>